<organism evidence="4 5">
    <name type="scientific">Thalictrum thalictroides</name>
    <name type="common">Rue-anemone</name>
    <name type="synonym">Anemone thalictroides</name>
    <dbReference type="NCBI Taxonomy" id="46969"/>
    <lineage>
        <taxon>Eukaryota</taxon>
        <taxon>Viridiplantae</taxon>
        <taxon>Streptophyta</taxon>
        <taxon>Embryophyta</taxon>
        <taxon>Tracheophyta</taxon>
        <taxon>Spermatophyta</taxon>
        <taxon>Magnoliopsida</taxon>
        <taxon>Ranunculales</taxon>
        <taxon>Ranunculaceae</taxon>
        <taxon>Thalictroideae</taxon>
        <taxon>Thalictrum</taxon>
    </lineage>
</organism>
<dbReference type="InterPro" id="IPR000858">
    <property type="entry name" value="S_locus_glycoprot_dom"/>
</dbReference>
<dbReference type="EMBL" id="JABWDY010005118">
    <property type="protein sequence ID" value="KAF5204689.1"/>
    <property type="molecule type" value="Genomic_DNA"/>
</dbReference>
<accession>A0A7J6X4N4</accession>
<comment type="caution">
    <text evidence="4">The sequence shown here is derived from an EMBL/GenBank/DDBJ whole genome shotgun (WGS) entry which is preliminary data.</text>
</comment>
<dbReference type="Pfam" id="PF00954">
    <property type="entry name" value="S_locus_glycop"/>
    <property type="match status" value="1"/>
</dbReference>
<dbReference type="GO" id="GO:0030246">
    <property type="term" value="F:carbohydrate binding"/>
    <property type="evidence" value="ECO:0007669"/>
    <property type="project" value="UniProtKB-KW"/>
</dbReference>
<evidence type="ECO:0000256" key="2">
    <source>
        <dbReference type="ARBA" id="ARBA00023157"/>
    </source>
</evidence>
<evidence type="ECO:0000256" key="1">
    <source>
        <dbReference type="ARBA" id="ARBA00022729"/>
    </source>
</evidence>
<reference evidence="4 5" key="1">
    <citation type="submission" date="2020-06" db="EMBL/GenBank/DDBJ databases">
        <title>Transcriptomic and genomic resources for Thalictrum thalictroides and T. hernandezii: Facilitating candidate gene discovery in an emerging model plant lineage.</title>
        <authorList>
            <person name="Arias T."/>
            <person name="Riano-Pachon D.M."/>
            <person name="Di Stilio V.S."/>
        </authorList>
    </citation>
    <scope>NUCLEOTIDE SEQUENCE [LARGE SCALE GENOMIC DNA]</scope>
    <source>
        <strain evidence="5">cv. WT478/WT964</strain>
        <tissue evidence="4">Leaves</tissue>
    </source>
</reference>
<feature type="domain" description="S-locus glycoprotein" evidence="3">
    <location>
        <begin position="2"/>
        <end position="58"/>
    </location>
</feature>
<name>A0A7J6X4N4_THATH</name>
<keyword evidence="2" id="KW-1015">Disulfide bond</keyword>
<keyword evidence="4" id="KW-0430">Lectin</keyword>
<gene>
    <name evidence="4" type="ORF">FRX31_005724</name>
</gene>
<protein>
    <submittedName>
        <fullName evidence="4">G-type lectin S-receptor-like serine/threonine-protein kinase</fullName>
    </submittedName>
</protein>
<sequence>MNGNLHLYRWDNDVNGSQQWVPEWAAVSNPCDIAGTCGNGICNLDGSKTNSSCRCLPGTSQVPPGIQCVANSALTGNCDYSLRKNSKSQYRIIYGLKEETAYCWILRFGGFEDPAGSTLFVKVDNNGSTPPNTRNVNASKRSSSYCNKRAMASSAIILPGKGKMIRVLSIDGGGVKGLIPGVMLEFLEAKLQ</sequence>
<proteinExistence type="predicted"/>
<dbReference type="GO" id="GO:0048544">
    <property type="term" value="P:recognition of pollen"/>
    <property type="evidence" value="ECO:0007669"/>
    <property type="project" value="InterPro"/>
</dbReference>
<dbReference type="AlphaFoldDB" id="A0A7J6X4N4"/>
<keyword evidence="4" id="KW-0675">Receptor</keyword>
<keyword evidence="4" id="KW-0418">Kinase</keyword>
<dbReference type="GO" id="GO:0016301">
    <property type="term" value="F:kinase activity"/>
    <property type="evidence" value="ECO:0007669"/>
    <property type="project" value="UniProtKB-KW"/>
</dbReference>
<evidence type="ECO:0000259" key="3">
    <source>
        <dbReference type="Pfam" id="PF00954"/>
    </source>
</evidence>
<keyword evidence="1" id="KW-0732">Signal</keyword>
<dbReference type="OrthoDB" id="1995281at2759"/>
<keyword evidence="4" id="KW-0808">Transferase</keyword>
<dbReference type="Proteomes" id="UP000554482">
    <property type="component" value="Unassembled WGS sequence"/>
</dbReference>
<keyword evidence="5" id="KW-1185">Reference proteome</keyword>
<evidence type="ECO:0000313" key="5">
    <source>
        <dbReference type="Proteomes" id="UP000554482"/>
    </source>
</evidence>
<evidence type="ECO:0000313" key="4">
    <source>
        <dbReference type="EMBL" id="KAF5204689.1"/>
    </source>
</evidence>
<feature type="non-terminal residue" evidence="4">
    <location>
        <position position="1"/>
    </location>
</feature>
<dbReference type="Gene3D" id="3.40.1090.10">
    <property type="entry name" value="Cytosolic phospholipase A2 catalytic domain"/>
    <property type="match status" value="1"/>
</dbReference>